<name>A0A5A7S9P8_9NOCA</name>
<dbReference type="SUPFAM" id="SSF46689">
    <property type="entry name" value="Homeodomain-like"/>
    <property type="match status" value="1"/>
</dbReference>
<evidence type="ECO:0000259" key="3">
    <source>
        <dbReference type="PROSITE" id="PS50977"/>
    </source>
</evidence>
<keyword evidence="1 2" id="KW-0238">DNA-binding</keyword>
<accession>A0A5A7S9P8</accession>
<comment type="caution">
    <text evidence="4">The sequence shown here is derived from an EMBL/GenBank/DDBJ whole genome shotgun (WGS) entry which is preliminary data.</text>
</comment>
<evidence type="ECO:0000256" key="2">
    <source>
        <dbReference type="PROSITE-ProRule" id="PRU00335"/>
    </source>
</evidence>
<dbReference type="InterPro" id="IPR009057">
    <property type="entry name" value="Homeodomain-like_sf"/>
</dbReference>
<dbReference type="AlphaFoldDB" id="A0A5A7S9P8"/>
<dbReference type="GO" id="GO:0003677">
    <property type="term" value="F:DNA binding"/>
    <property type="evidence" value="ECO:0007669"/>
    <property type="project" value="UniProtKB-UniRule"/>
</dbReference>
<feature type="DNA-binding region" description="H-T-H motif" evidence="2">
    <location>
        <begin position="30"/>
        <end position="49"/>
    </location>
</feature>
<dbReference type="EMBL" id="VLNY01000007">
    <property type="protein sequence ID" value="KAA0021999.1"/>
    <property type="molecule type" value="Genomic_DNA"/>
</dbReference>
<keyword evidence="5" id="KW-1185">Reference proteome</keyword>
<evidence type="ECO:0000313" key="5">
    <source>
        <dbReference type="Proteomes" id="UP000322244"/>
    </source>
</evidence>
<evidence type="ECO:0000256" key="1">
    <source>
        <dbReference type="ARBA" id="ARBA00023125"/>
    </source>
</evidence>
<dbReference type="PROSITE" id="PS50977">
    <property type="entry name" value="HTH_TETR_2"/>
    <property type="match status" value="1"/>
</dbReference>
<reference evidence="4 5" key="1">
    <citation type="submission" date="2019-07" db="EMBL/GenBank/DDBJ databases">
        <title>Rhodococcus cavernicolus sp. nov., isolated from a cave.</title>
        <authorList>
            <person name="Lee S.D."/>
        </authorList>
    </citation>
    <scope>NUCLEOTIDE SEQUENCE [LARGE SCALE GENOMIC DNA]</scope>
    <source>
        <strain evidence="4 5">C1-24</strain>
    </source>
</reference>
<evidence type="ECO:0000313" key="4">
    <source>
        <dbReference type="EMBL" id="KAA0021999.1"/>
    </source>
</evidence>
<dbReference type="Gene3D" id="1.10.357.10">
    <property type="entry name" value="Tetracycline Repressor, domain 2"/>
    <property type="match status" value="1"/>
</dbReference>
<gene>
    <name evidence="4" type="ORF">FOY51_16590</name>
</gene>
<dbReference type="Pfam" id="PF17940">
    <property type="entry name" value="TetR_C_31"/>
    <property type="match status" value="1"/>
</dbReference>
<dbReference type="OrthoDB" id="7506349at2"/>
<dbReference type="InterPro" id="IPR001647">
    <property type="entry name" value="HTH_TetR"/>
</dbReference>
<feature type="domain" description="HTH tetR-type" evidence="3">
    <location>
        <begin position="7"/>
        <end position="67"/>
    </location>
</feature>
<proteinExistence type="predicted"/>
<dbReference type="InterPro" id="IPR041583">
    <property type="entry name" value="TetR_C_31"/>
</dbReference>
<protein>
    <submittedName>
        <fullName evidence="4">TetR family transcriptional regulator</fullName>
    </submittedName>
</protein>
<organism evidence="4 5">
    <name type="scientific">Antrihabitans cavernicola</name>
    <dbReference type="NCBI Taxonomy" id="2495913"/>
    <lineage>
        <taxon>Bacteria</taxon>
        <taxon>Bacillati</taxon>
        <taxon>Actinomycetota</taxon>
        <taxon>Actinomycetes</taxon>
        <taxon>Mycobacteriales</taxon>
        <taxon>Nocardiaceae</taxon>
        <taxon>Antrihabitans</taxon>
    </lineage>
</organism>
<sequence>MERTSGTDRRTNIVDAAIEIIASHGIKAMTHRAVDALLELPTGSTSYYFRTRHALIDAIAHHIVATSRSDFEASGLTVSAGRDHENLARDIALSLDGTLAHRTQQLIARTALSIELPSDSPLHAALATSVFSRPNAVALFRALGTDDPETAAADFVSLCEGLIFDRVVGARSLDGLRAGTDASIDQLAHALDTYLRGALTRW</sequence>
<dbReference type="Proteomes" id="UP000322244">
    <property type="component" value="Unassembled WGS sequence"/>
</dbReference>